<dbReference type="AlphaFoldDB" id="A0A7Z2S8I9"/>
<dbReference type="Gene3D" id="2.60.120.330">
    <property type="entry name" value="B-lactam Antibiotic, Isopenicillin N Synthase, Chain"/>
    <property type="match status" value="1"/>
</dbReference>
<name>A0A7Z2S8I9_9SPHN</name>
<proteinExistence type="inferred from homology"/>
<keyword evidence="3" id="KW-0560">Oxidoreductase</keyword>
<keyword evidence="2" id="KW-0223">Dioxygenase</keyword>
<evidence type="ECO:0000256" key="3">
    <source>
        <dbReference type="ARBA" id="ARBA00023002"/>
    </source>
</evidence>
<gene>
    <name evidence="5" type="ORF">GVO57_12465</name>
</gene>
<dbReference type="InterPro" id="IPR051821">
    <property type="entry name" value="Asp/Asn_beta-hydroxylase"/>
</dbReference>
<evidence type="ECO:0000256" key="2">
    <source>
        <dbReference type="ARBA" id="ARBA00022964"/>
    </source>
</evidence>
<dbReference type="InterPro" id="IPR007803">
    <property type="entry name" value="Asp/Arg/Pro-Hydrxlase"/>
</dbReference>
<dbReference type="PANTHER" id="PTHR46332:SF5">
    <property type="entry name" value="ASPARTATE BETA-HYDROXYLASE DOMAIN CONTAINING 2"/>
    <property type="match status" value="1"/>
</dbReference>
<dbReference type="SUPFAM" id="SSF51197">
    <property type="entry name" value="Clavaminate synthase-like"/>
    <property type="match status" value="1"/>
</dbReference>
<dbReference type="GO" id="GO:0051213">
    <property type="term" value="F:dioxygenase activity"/>
    <property type="evidence" value="ECO:0007669"/>
    <property type="project" value="UniProtKB-KW"/>
</dbReference>
<protein>
    <submittedName>
        <fullName evidence="5">Aspartyl/asparaginyl beta-hydroxylase domain-containing protein</fullName>
    </submittedName>
</protein>
<dbReference type="Pfam" id="PF05118">
    <property type="entry name" value="Asp_Arg_Hydrox"/>
    <property type="match status" value="1"/>
</dbReference>
<accession>A0A7Z2S8I9</accession>
<dbReference type="InterPro" id="IPR011990">
    <property type="entry name" value="TPR-like_helical_dom_sf"/>
</dbReference>
<dbReference type="SUPFAM" id="SSF48452">
    <property type="entry name" value="TPR-like"/>
    <property type="match status" value="1"/>
</dbReference>
<feature type="domain" description="Aspartyl/asparaginy/proline hydroxylase" evidence="4">
    <location>
        <begin position="202"/>
        <end position="363"/>
    </location>
</feature>
<dbReference type="KEGG" id="schy:GVO57_12465"/>
<dbReference type="GO" id="GO:0016020">
    <property type="term" value="C:membrane"/>
    <property type="evidence" value="ECO:0007669"/>
    <property type="project" value="TreeGrafter"/>
</dbReference>
<evidence type="ECO:0000313" key="6">
    <source>
        <dbReference type="Proteomes" id="UP000464468"/>
    </source>
</evidence>
<dbReference type="InterPro" id="IPR027443">
    <property type="entry name" value="IPNS-like_sf"/>
</dbReference>
<dbReference type="Gene3D" id="1.25.40.10">
    <property type="entry name" value="Tetratricopeptide repeat domain"/>
    <property type="match status" value="1"/>
</dbReference>
<sequence>MTLSPADTDRLLRDGVAAMQRHDARAARQAFETVAAAVPPGQPGPWLLVAQACRLDRDDAAELAALDRLLAEQPRHVRGLIMKGELFDRQGDGRAAQSFYRLALSVAETGPAPPPGLAADLDRARQGVAREAARYRTHLDETLARAGLTPGHMSGRVRQALALANGEARLFLQEPTSFYFPGLPQIQFYDPADFDWAAEIEARTEAIAAELHAVLATRGGFEPYVANDPNRPAKTHRLVDNPDWGAFHLLRAGPVPGNAEQCPETLAALALAPQPVIAGRSPMALFSLLRPGTHIFAHNGMLNTRLICHLPLIVPPGCRLRVGNETRAWERGQLLIFDDSIEHEAWNDSADTRVILLFEIWRPEISADERAALTILFEAIDAYRGAPLDMDG</sequence>
<evidence type="ECO:0000256" key="1">
    <source>
        <dbReference type="ARBA" id="ARBA00007730"/>
    </source>
</evidence>
<keyword evidence="6" id="KW-1185">Reference proteome</keyword>
<reference evidence="5 6" key="1">
    <citation type="submission" date="2020-01" db="EMBL/GenBank/DDBJ databases">
        <title>Sphingomonas sp. C33 whole genome sequece.</title>
        <authorList>
            <person name="Park C."/>
        </authorList>
    </citation>
    <scope>NUCLEOTIDE SEQUENCE [LARGE SCALE GENOMIC DNA]</scope>
    <source>
        <strain evidence="5 6">C33</strain>
    </source>
</reference>
<evidence type="ECO:0000313" key="5">
    <source>
        <dbReference type="EMBL" id="QHL91471.1"/>
    </source>
</evidence>
<evidence type="ECO:0000259" key="4">
    <source>
        <dbReference type="Pfam" id="PF05118"/>
    </source>
</evidence>
<organism evidence="5 6">
    <name type="scientific">Sphingomonas changnyeongensis</name>
    <dbReference type="NCBI Taxonomy" id="2698679"/>
    <lineage>
        <taxon>Bacteria</taxon>
        <taxon>Pseudomonadati</taxon>
        <taxon>Pseudomonadota</taxon>
        <taxon>Alphaproteobacteria</taxon>
        <taxon>Sphingomonadales</taxon>
        <taxon>Sphingomonadaceae</taxon>
        <taxon>Sphingomonas</taxon>
    </lineage>
</organism>
<dbReference type="EMBL" id="CP047895">
    <property type="protein sequence ID" value="QHL91471.1"/>
    <property type="molecule type" value="Genomic_DNA"/>
</dbReference>
<comment type="similarity">
    <text evidence="1">Belongs to the aspartyl/asparaginyl beta-hydroxylase family.</text>
</comment>
<dbReference type="RefSeq" id="WP_160593461.1">
    <property type="nucleotide sequence ID" value="NZ_CP047895.1"/>
</dbReference>
<dbReference type="PANTHER" id="PTHR46332">
    <property type="entry name" value="ASPARTATE BETA-HYDROXYLASE DOMAIN-CONTAINING PROTEIN 2"/>
    <property type="match status" value="1"/>
</dbReference>
<dbReference type="Proteomes" id="UP000464468">
    <property type="component" value="Chromosome"/>
</dbReference>